<evidence type="ECO:0000256" key="1">
    <source>
        <dbReference type="SAM" id="Phobius"/>
    </source>
</evidence>
<reference evidence="2" key="1">
    <citation type="submission" date="2021-01" db="EMBL/GenBank/DDBJ databases">
        <authorList>
            <person name="Corre E."/>
            <person name="Pelletier E."/>
            <person name="Niang G."/>
            <person name="Scheremetjew M."/>
            <person name="Finn R."/>
            <person name="Kale V."/>
            <person name="Holt S."/>
            <person name="Cochrane G."/>
            <person name="Meng A."/>
            <person name="Brown T."/>
            <person name="Cohen L."/>
        </authorList>
    </citation>
    <scope>NUCLEOTIDE SEQUENCE</scope>
    <source>
        <strain evidence="2">GSBS06</strain>
    </source>
</reference>
<keyword evidence="1" id="KW-0812">Transmembrane</keyword>
<keyword evidence="1" id="KW-0472">Membrane</keyword>
<name>A0A7S3PN41_9STRA</name>
<dbReference type="AlphaFoldDB" id="A0A7S3PN41"/>
<feature type="transmembrane region" description="Helical" evidence="1">
    <location>
        <begin position="188"/>
        <end position="204"/>
    </location>
</feature>
<accession>A0A7S3PN41</accession>
<sequence>MAYATNKGYHRVQSLSSQHSEWDLISNGEVELLQERLSVASLESDGSESDTVIIFCGSQSRTSAETPTLSVISSNPSIPESITTGNSRVNVFVDEQHDRLLSAVSGLAKDPALQKVASNFESIPIEDRLLKQITKLAQDLDDSQEQTMTLLDENDKLVTENDELRSKFSSKLGTFDDRDAKFKGTMEVLVRAGISLAVAVYIVLQLKRKILGSVNVVSVVAGGCGLYGYLKLTSDKR</sequence>
<protein>
    <submittedName>
        <fullName evidence="2">Uncharacterized protein</fullName>
    </submittedName>
</protein>
<feature type="transmembrane region" description="Helical" evidence="1">
    <location>
        <begin position="210"/>
        <end position="230"/>
    </location>
</feature>
<organism evidence="2">
    <name type="scientific">Aplanochytrium stocchinoi</name>
    <dbReference type="NCBI Taxonomy" id="215587"/>
    <lineage>
        <taxon>Eukaryota</taxon>
        <taxon>Sar</taxon>
        <taxon>Stramenopiles</taxon>
        <taxon>Bigyra</taxon>
        <taxon>Labyrinthulomycetes</taxon>
        <taxon>Thraustochytrida</taxon>
        <taxon>Thraustochytriidae</taxon>
        <taxon>Aplanochytrium</taxon>
    </lineage>
</organism>
<proteinExistence type="predicted"/>
<gene>
    <name evidence="2" type="ORF">ASTO00021_LOCUS14666</name>
</gene>
<dbReference type="EMBL" id="HBIN01019224">
    <property type="protein sequence ID" value="CAE0444619.1"/>
    <property type="molecule type" value="Transcribed_RNA"/>
</dbReference>
<evidence type="ECO:0000313" key="2">
    <source>
        <dbReference type="EMBL" id="CAE0444619.1"/>
    </source>
</evidence>
<keyword evidence="1" id="KW-1133">Transmembrane helix</keyword>